<dbReference type="RefSeq" id="WP_209737666.1">
    <property type="nucleotide sequence ID" value="NZ_CP072611.1"/>
</dbReference>
<evidence type="ECO:0000313" key="2">
    <source>
        <dbReference type="Proteomes" id="UP001597371"/>
    </source>
</evidence>
<dbReference type="EMBL" id="JBHUIJ010000009">
    <property type="protein sequence ID" value="MFD2237521.1"/>
    <property type="molecule type" value="Genomic_DNA"/>
</dbReference>
<name>A0ABW5CLD6_9HYPH</name>
<accession>A0ABW5CLD6</accession>
<evidence type="ECO:0000313" key="1">
    <source>
        <dbReference type="EMBL" id="MFD2237521.1"/>
    </source>
</evidence>
<proteinExistence type="predicted"/>
<protein>
    <submittedName>
        <fullName evidence="1">Uncharacterized protein</fullName>
    </submittedName>
</protein>
<organism evidence="1 2">
    <name type="scientific">Aureimonas populi</name>
    <dbReference type="NCBI Taxonomy" id="1701758"/>
    <lineage>
        <taxon>Bacteria</taxon>
        <taxon>Pseudomonadati</taxon>
        <taxon>Pseudomonadota</taxon>
        <taxon>Alphaproteobacteria</taxon>
        <taxon>Hyphomicrobiales</taxon>
        <taxon>Aurantimonadaceae</taxon>
        <taxon>Aureimonas</taxon>
    </lineage>
</organism>
<comment type="caution">
    <text evidence="1">The sequence shown here is derived from an EMBL/GenBank/DDBJ whole genome shotgun (WGS) entry which is preliminary data.</text>
</comment>
<reference evidence="2" key="1">
    <citation type="journal article" date="2019" name="Int. J. Syst. Evol. Microbiol.">
        <title>The Global Catalogue of Microorganisms (GCM) 10K type strain sequencing project: providing services to taxonomists for standard genome sequencing and annotation.</title>
        <authorList>
            <consortium name="The Broad Institute Genomics Platform"/>
            <consortium name="The Broad Institute Genome Sequencing Center for Infectious Disease"/>
            <person name="Wu L."/>
            <person name="Ma J."/>
        </authorList>
    </citation>
    <scope>NUCLEOTIDE SEQUENCE [LARGE SCALE GENOMIC DNA]</scope>
    <source>
        <strain evidence="2">ZS-35-S2</strain>
    </source>
</reference>
<keyword evidence="2" id="KW-1185">Reference proteome</keyword>
<sequence>MTIATGAETIREDFWSLNKRLDYVRLPAWEGWHTARIERGCEVEAHPMRGKGPLVDLHGTHFNPRDKHFIPRY</sequence>
<gene>
    <name evidence="1" type="ORF">ACFSKQ_08590</name>
</gene>
<dbReference type="Proteomes" id="UP001597371">
    <property type="component" value="Unassembled WGS sequence"/>
</dbReference>